<reference evidence="4 5" key="1">
    <citation type="journal article" date="2023" name="Genome Announc.">
        <title>Pan-Genome Analyses of the Genus Cohnella and Proposal of the Novel Species Cohnella silvisoli sp. nov., Isolated from Forest Soil.</title>
        <authorList>
            <person name="Wang C."/>
            <person name="Mao L."/>
            <person name="Bao G."/>
            <person name="Zhu H."/>
        </authorList>
    </citation>
    <scope>NUCLEOTIDE SEQUENCE [LARGE SCALE GENOMIC DNA]</scope>
    <source>
        <strain evidence="4 5">NL03-T5-1</strain>
    </source>
</reference>
<feature type="transmembrane region" description="Helical" evidence="3">
    <location>
        <begin position="301"/>
        <end position="320"/>
    </location>
</feature>
<dbReference type="EMBL" id="JASKHM010000004">
    <property type="protein sequence ID" value="MEQ4482411.1"/>
    <property type="molecule type" value="Genomic_DNA"/>
</dbReference>
<comment type="similarity">
    <text evidence="1">Belongs to the GerABKA family.</text>
</comment>
<keyword evidence="5" id="KW-1185">Reference proteome</keyword>
<dbReference type="RefSeq" id="WP_232187601.1">
    <property type="nucleotide sequence ID" value="NZ_JAIOAP010000013.1"/>
</dbReference>
<dbReference type="InterPro" id="IPR050768">
    <property type="entry name" value="UPF0353/GerABKA_families"/>
</dbReference>
<evidence type="ECO:0000256" key="2">
    <source>
        <dbReference type="ARBA" id="ARBA00023136"/>
    </source>
</evidence>
<sequence>MNHVQDTADEALSYQLKDNLHRIKQDSGNSSDIKCREVHIEISGAASVKGIVAYTDGLSDSQALLNSLMNGPFLFEADSGHSSSLLIYLKDHVITESGVTEIESITTLFDHLLSGDSILLLEGSNSALAIGTKNLKARQVEEPNVQAVVRGPREGFTEVLSWNTAMVRRKIKDRRLWIEKKTIGTVTKTEVAIAYIDGIVAKEILAEVRQRLELIEIDGVLESNYIEEHIQEKRFALFPTVFNSERPDVVAAQLLEGRIAIMVDGTPFVLIVPAVFTQFFQSSEDYYQASVFSSLIRLLRILAFILALVTPSFYIAVTTFHQELLPTTLLYNLASQREGVPFPAFVEALMMEVTFEILREASVRMPRTIGQSISIVGTLVIGQAAVEAGLVTAAMVIVVSITAIANFVMPAFNLGITVRIIRFLLMALAASFGLFGLFLGLIVIVVRLCSLHSFGVPYMSPLAPFRISDQKDTLFRLPLPMMKKRPVTIPKENNIRQRDR</sequence>
<organism evidence="4 5">
    <name type="scientific">Cohnella silvisoli</name>
    <dbReference type="NCBI Taxonomy" id="2873699"/>
    <lineage>
        <taxon>Bacteria</taxon>
        <taxon>Bacillati</taxon>
        <taxon>Bacillota</taxon>
        <taxon>Bacilli</taxon>
        <taxon>Bacillales</taxon>
        <taxon>Paenibacillaceae</taxon>
        <taxon>Cohnella</taxon>
    </lineage>
</organism>
<dbReference type="PANTHER" id="PTHR22550">
    <property type="entry name" value="SPORE GERMINATION PROTEIN"/>
    <property type="match status" value="1"/>
</dbReference>
<feature type="transmembrane region" description="Helical" evidence="3">
    <location>
        <begin position="369"/>
        <end position="386"/>
    </location>
</feature>
<accession>A0ABV1KS37</accession>
<dbReference type="PANTHER" id="PTHR22550:SF5">
    <property type="entry name" value="LEUCINE ZIPPER PROTEIN 4"/>
    <property type="match status" value="1"/>
</dbReference>
<evidence type="ECO:0000313" key="5">
    <source>
        <dbReference type="Proteomes" id="UP001493487"/>
    </source>
</evidence>
<evidence type="ECO:0000256" key="1">
    <source>
        <dbReference type="ARBA" id="ARBA00005278"/>
    </source>
</evidence>
<protein>
    <submittedName>
        <fullName evidence="4">Spore germination protein</fullName>
    </submittedName>
</protein>
<proteinExistence type="inferred from homology"/>
<keyword evidence="3" id="KW-1133">Transmembrane helix</keyword>
<keyword evidence="2 3" id="KW-0472">Membrane</keyword>
<name>A0ABV1KS37_9BACL</name>
<dbReference type="InterPro" id="IPR004995">
    <property type="entry name" value="Spore_Ger"/>
</dbReference>
<dbReference type="Proteomes" id="UP001493487">
    <property type="component" value="Unassembled WGS sequence"/>
</dbReference>
<comment type="caution">
    <text evidence="4">The sequence shown here is derived from an EMBL/GenBank/DDBJ whole genome shotgun (WGS) entry which is preliminary data.</text>
</comment>
<dbReference type="Pfam" id="PF03323">
    <property type="entry name" value="GerA"/>
    <property type="match status" value="1"/>
</dbReference>
<feature type="transmembrane region" description="Helical" evidence="3">
    <location>
        <begin position="392"/>
        <end position="416"/>
    </location>
</feature>
<gene>
    <name evidence="4" type="ORF">QJS35_08405</name>
</gene>
<evidence type="ECO:0000313" key="4">
    <source>
        <dbReference type="EMBL" id="MEQ4482411.1"/>
    </source>
</evidence>
<feature type="transmembrane region" description="Helical" evidence="3">
    <location>
        <begin position="259"/>
        <end position="280"/>
    </location>
</feature>
<keyword evidence="3" id="KW-0812">Transmembrane</keyword>
<feature type="transmembrane region" description="Helical" evidence="3">
    <location>
        <begin position="423"/>
        <end position="446"/>
    </location>
</feature>
<dbReference type="PIRSF" id="PIRSF005690">
    <property type="entry name" value="GerBA"/>
    <property type="match status" value="1"/>
</dbReference>
<evidence type="ECO:0000256" key="3">
    <source>
        <dbReference type="SAM" id="Phobius"/>
    </source>
</evidence>